<evidence type="ECO:0000313" key="3">
    <source>
        <dbReference type="EMBL" id="KAH6589415.1"/>
    </source>
</evidence>
<feature type="transmembrane region" description="Helical" evidence="2">
    <location>
        <begin position="203"/>
        <end position="228"/>
    </location>
</feature>
<feature type="transmembrane region" description="Helical" evidence="2">
    <location>
        <begin position="276"/>
        <end position="297"/>
    </location>
</feature>
<keyword evidence="2" id="KW-0812">Transmembrane</keyword>
<proteinExistence type="predicted"/>
<feature type="transmembrane region" description="Helical" evidence="2">
    <location>
        <begin position="156"/>
        <end position="183"/>
    </location>
</feature>
<keyword evidence="4" id="KW-1185">Reference proteome</keyword>
<gene>
    <name evidence="3" type="ORF">BASA50_010069</name>
</gene>
<accession>A0ABQ8EZN1</accession>
<feature type="region of interest" description="Disordered" evidence="1">
    <location>
        <begin position="453"/>
        <end position="483"/>
    </location>
</feature>
<feature type="compositionally biased region" description="Polar residues" evidence="1">
    <location>
        <begin position="458"/>
        <end position="483"/>
    </location>
</feature>
<keyword evidence="2" id="KW-0472">Membrane</keyword>
<feature type="transmembrane region" description="Helical" evidence="2">
    <location>
        <begin position="249"/>
        <end position="270"/>
    </location>
</feature>
<feature type="transmembrane region" description="Helical" evidence="2">
    <location>
        <begin position="87"/>
        <end position="105"/>
    </location>
</feature>
<feature type="transmembrane region" description="Helical" evidence="2">
    <location>
        <begin position="125"/>
        <end position="144"/>
    </location>
</feature>
<dbReference type="Proteomes" id="UP001648503">
    <property type="component" value="Unassembled WGS sequence"/>
</dbReference>
<feature type="transmembrane region" description="Helical" evidence="2">
    <location>
        <begin position="48"/>
        <end position="75"/>
    </location>
</feature>
<name>A0ABQ8EZN1_9FUNG</name>
<evidence type="ECO:0000256" key="2">
    <source>
        <dbReference type="SAM" id="Phobius"/>
    </source>
</evidence>
<dbReference type="EMBL" id="JAFCIX010000464">
    <property type="protein sequence ID" value="KAH6589415.1"/>
    <property type="molecule type" value="Genomic_DNA"/>
</dbReference>
<reference evidence="3 4" key="1">
    <citation type="submission" date="2021-02" db="EMBL/GenBank/DDBJ databases">
        <title>Variation within the Batrachochytrium salamandrivorans European outbreak.</title>
        <authorList>
            <person name="Kelly M."/>
            <person name="Pasmans F."/>
            <person name="Shea T.P."/>
            <person name="Munoz J.F."/>
            <person name="Carranza S."/>
            <person name="Cuomo C.A."/>
            <person name="Martel A."/>
        </authorList>
    </citation>
    <scope>NUCLEOTIDE SEQUENCE [LARGE SCALE GENOMIC DNA]</scope>
    <source>
        <strain evidence="3 4">AMFP18/2</strain>
    </source>
</reference>
<evidence type="ECO:0000313" key="4">
    <source>
        <dbReference type="Proteomes" id="UP001648503"/>
    </source>
</evidence>
<comment type="caution">
    <text evidence="3">The sequence shown here is derived from an EMBL/GenBank/DDBJ whole genome shotgun (WGS) entry which is preliminary data.</text>
</comment>
<sequence>MYNDIHAAAIALASTTGVVNPVSGNQILDHTALLLALQPGGINNGRYFTAYLTFAGLFCGLGLHELASSLAFILAKRAAWHTPLLKIAVVTWACILAYLAMYITFVDLRISPFVVDMDWYRRRFVALMIASCLSSFGLYSLLLIRTSMFFKTRSITFIALSALCALTMLTAFTFSVCASYLALTVLPSSIAGGDILQDKTVSMLAAISHITQGIFSSLCSFMFLFSIAKAVGMSSSAFVNEVFVNHDGARFVIIILLCVFTAGCQVYNALRGPNNYIVYLSYYVDAWLFPLEMFTFLSTSYMSAKELIGKSAVTAGMSRPHTTENSDSGIVSHLARKAAKSNAGDSAIGSPVLVYGGNTFGGMHYNNTVLPTSDHRVGVIRSPSATCMMDNGLATTDIELSYQNIHEPGMSHYSPSDFAYSPASKDNVTYTSRYDDVYAETTTNIDRRRHFQERVGSDSLSSIPQQPLSGDTRNNTGIPQEWF</sequence>
<protein>
    <submittedName>
        <fullName evidence="3">Uncharacterized protein</fullName>
    </submittedName>
</protein>
<keyword evidence="2" id="KW-1133">Transmembrane helix</keyword>
<evidence type="ECO:0000256" key="1">
    <source>
        <dbReference type="SAM" id="MobiDB-lite"/>
    </source>
</evidence>
<organism evidence="3 4">
    <name type="scientific">Batrachochytrium salamandrivorans</name>
    <dbReference type="NCBI Taxonomy" id="1357716"/>
    <lineage>
        <taxon>Eukaryota</taxon>
        <taxon>Fungi</taxon>
        <taxon>Fungi incertae sedis</taxon>
        <taxon>Chytridiomycota</taxon>
        <taxon>Chytridiomycota incertae sedis</taxon>
        <taxon>Chytridiomycetes</taxon>
        <taxon>Rhizophydiales</taxon>
        <taxon>Rhizophydiales incertae sedis</taxon>
        <taxon>Batrachochytrium</taxon>
    </lineage>
</organism>